<evidence type="ECO:0000256" key="2">
    <source>
        <dbReference type="ARBA" id="ARBA00006442"/>
    </source>
</evidence>
<reference evidence="6 7" key="1">
    <citation type="submission" date="2020-04" db="EMBL/GenBank/DDBJ databases">
        <title>Flammeovirgaceae bacterium KN852 isolated from deep sea.</title>
        <authorList>
            <person name="Zhang D.-C."/>
        </authorList>
    </citation>
    <scope>NUCLEOTIDE SEQUENCE [LARGE SCALE GENOMIC DNA]</scope>
    <source>
        <strain evidence="6 7">KN852</strain>
    </source>
</reference>
<comment type="caution">
    <text evidence="6">The sequence shown here is derived from an EMBL/GenBank/DDBJ whole genome shotgun (WGS) entry which is preliminary data.</text>
</comment>
<feature type="domain" description="FAD/NAD(P)-binding" evidence="5">
    <location>
        <begin position="3"/>
        <end position="281"/>
    </location>
</feature>
<name>A0A848IZ06_9BACT</name>
<comment type="similarity">
    <text evidence="2">Belongs to the FAD-dependent oxidoreductase family.</text>
</comment>
<evidence type="ECO:0000256" key="3">
    <source>
        <dbReference type="ARBA" id="ARBA00022630"/>
    </source>
</evidence>
<dbReference type="InterPro" id="IPR036188">
    <property type="entry name" value="FAD/NAD-bd_sf"/>
</dbReference>
<evidence type="ECO:0000313" key="7">
    <source>
        <dbReference type="Proteomes" id="UP000559010"/>
    </source>
</evidence>
<dbReference type="InterPro" id="IPR050260">
    <property type="entry name" value="FAD-bd_OxRdtase"/>
</dbReference>
<dbReference type="Pfam" id="PF07992">
    <property type="entry name" value="Pyr_redox_2"/>
    <property type="match status" value="1"/>
</dbReference>
<dbReference type="PRINTS" id="PR00368">
    <property type="entry name" value="FADPNR"/>
</dbReference>
<dbReference type="PANTHER" id="PTHR43429:SF3">
    <property type="entry name" value="NITRITE REDUCTASE [NAD(P)H]"/>
    <property type="match status" value="1"/>
</dbReference>
<keyword evidence="7" id="KW-1185">Reference proteome</keyword>
<evidence type="ECO:0000313" key="6">
    <source>
        <dbReference type="EMBL" id="NMM49507.1"/>
    </source>
</evidence>
<organism evidence="6 7">
    <name type="scientific">Marinigracilibium pacificum</name>
    <dbReference type="NCBI Taxonomy" id="2729599"/>
    <lineage>
        <taxon>Bacteria</taxon>
        <taxon>Pseudomonadati</taxon>
        <taxon>Bacteroidota</taxon>
        <taxon>Cytophagia</taxon>
        <taxon>Cytophagales</taxon>
        <taxon>Flammeovirgaceae</taxon>
        <taxon>Marinigracilibium</taxon>
    </lineage>
</organism>
<dbReference type="EMBL" id="JABBNU010000008">
    <property type="protein sequence ID" value="NMM49507.1"/>
    <property type="molecule type" value="Genomic_DNA"/>
</dbReference>
<evidence type="ECO:0000256" key="1">
    <source>
        <dbReference type="ARBA" id="ARBA00001974"/>
    </source>
</evidence>
<evidence type="ECO:0000259" key="5">
    <source>
        <dbReference type="Pfam" id="PF07992"/>
    </source>
</evidence>
<keyword evidence="4" id="KW-0274">FAD</keyword>
<accession>A0A848IZ06</accession>
<comment type="cofactor">
    <cofactor evidence="1">
        <name>FAD</name>
        <dbReference type="ChEBI" id="CHEBI:57692"/>
    </cofactor>
</comment>
<dbReference type="Proteomes" id="UP000559010">
    <property type="component" value="Unassembled WGS sequence"/>
</dbReference>
<dbReference type="SUPFAM" id="SSF51905">
    <property type="entry name" value="FAD/NAD(P)-binding domain"/>
    <property type="match status" value="1"/>
</dbReference>
<dbReference type="PANTHER" id="PTHR43429">
    <property type="entry name" value="PYRIDINE NUCLEOTIDE-DISULFIDE OXIDOREDUCTASE DOMAIN-CONTAINING"/>
    <property type="match status" value="1"/>
</dbReference>
<sequence length="444" mass="50947">MERIIIIGNGISGVTLARHLRKSGSKDEILIISSETKHFFSRTALMYIYMGHMKYEHTKPYEDHFWAKNDIKLLYDHVKHVNIYDKSLKLESGDHVTYDKLVIATGAKPSFFGWPGQNLKGIQGLYSYQDLLNMEESTKNIAKAVIIGGGLIGVEMAEMLRSRNIDVTFLVREDRFWGNVLPMEEAKMIGQHMKTHHIDLRLNTEVAEFISEDGTQLHSVKTSSGEIIETQFAGVTAGVSPNIDFLKNTDIETERGVLIDDQFRTSVPDIYAIGDCAQHRNPPPGRRSVEQVWYTGRIMGETLAQILTGKNVKYNPGPWFNSAKFFDIEYQTYGQVLPEIQNNESRFYWQHPENNIAIHIVFDKDDYSFIGINVFGIRLKHEYFDKMLNKNATVSEVLSNLNDANFDPEFFKRYEEEIISSFNNTFPDLNVSLSAKPWYKKLFA</sequence>
<dbReference type="PRINTS" id="PR00411">
    <property type="entry name" value="PNDRDTASEI"/>
</dbReference>
<dbReference type="InterPro" id="IPR023753">
    <property type="entry name" value="FAD/NAD-binding_dom"/>
</dbReference>
<evidence type="ECO:0000256" key="4">
    <source>
        <dbReference type="ARBA" id="ARBA00022827"/>
    </source>
</evidence>
<gene>
    <name evidence="6" type="ORF">HH304_13950</name>
</gene>
<dbReference type="GO" id="GO:0016491">
    <property type="term" value="F:oxidoreductase activity"/>
    <property type="evidence" value="ECO:0007669"/>
    <property type="project" value="InterPro"/>
</dbReference>
<dbReference type="AlphaFoldDB" id="A0A848IZ06"/>
<protein>
    <submittedName>
        <fullName evidence="6">NAD(P)/FAD-dependent oxidoreductase</fullName>
    </submittedName>
</protein>
<keyword evidence="3" id="KW-0285">Flavoprotein</keyword>
<dbReference type="RefSeq" id="WP_169682679.1">
    <property type="nucleotide sequence ID" value="NZ_JABBNU010000008.1"/>
</dbReference>
<proteinExistence type="inferred from homology"/>
<dbReference type="Gene3D" id="3.50.50.60">
    <property type="entry name" value="FAD/NAD(P)-binding domain"/>
    <property type="match status" value="2"/>
</dbReference>